<evidence type="ECO:0000313" key="1">
    <source>
        <dbReference type="EMBL" id="KAI0510623.1"/>
    </source>
</evidence>
<comment type="caution">
    <text evidence="1">The sequence shown here is derived from an EMBL/GenBank/DDBJ whole genome shotgun (WGS) entry which is preliminary data.</text>
</comment>
<proteinExistence type="predicted"/>
<dbReference type="Proteomes" id="UP000829196">
    <property type="component" value="Unassembled WGS sequence"/>
</dbReference>
<keyword evidence="2" id="KW-1185">Reference proteome</keyword>
<protein>
    <submittedName>
        <fullName evidence="1">Uncharacterized protein</fullName>
    </submittedName>
</protein>
<accession>A0A8T3BE04</accession>
<dbReference type="AlphaFoldDB" id="A0A8T3BE04"/>
<gene>
    <name evidence="1" type="ORF">KFK09_011231</name>
</gene>
<organism evidence="1 2">
    <name type="scientific">Dendrobium nobile</name>
    <name type="common">Orchid</name>
    <dbReference type="NCBI Taxonomy" id="94219"/>
    <lineage>
        <taxon>Eukaryota</taxon>
        <taxon>Viridiplantae</taxon>
        <taxon>Streptophyta</taxon>
        <taxon>Embryophyta</taxon>
        <taxon>Tracheophyta</taxon>
        <taxon>Spermatophyta</taxon>
        <taxon>Magnoliopsida</taxon>
        <taxon>Liliopsida</taxon>
        <taxon>Asparagales</taxon>
        <taxon>Orchidaceae</taxon>
        <taxon>Epidendroideae</taxon>
        <taxon>Malaxideae</taxon>
        <taxon>Dendrobiinae</taxon>
        <taxon>Dendrobium</taxon>
    </lineage>
</organism>
<reference evidence="1" key="1">
    <citation type="journal article" date="2022" name="Front. Genet.">
        <title>Chromosome-Scale Assembly of the Dendrobium nobile Genome Provides Insights Into the Molecular Mechanism of the Biosynthesis of the Medicinal Active Ingredient of Dendrobium.</title>
        <authorList>
            <person name="Xu Q."/>
            <person name="Niu S.-C."/>
            <person name="Li K.-L."/>
            <person name="Zheng P.-J."/>
            <person name="Zhang X.-J."/>
            <person name="Jia Y."/>
            <person name="Liu Y."/>
            <person name="Niu Y.-X."/>
            <person name="Yu L.-H."/>
            <person name="Chen D.-F."/>
            <person name="Zhang G.-Q."/>
        </authorList>
    </citation>
    <scope>NUCLEOTIDE SEQUENCE</scope>
    <source>
        <tissue evidence="1">Leaf</tissue>
    </source>
</reference>
<dbReference type="EMBL" id="JAGYWB010000009">
    <property type="protein sequence ID" value="KAI0510623.1"/>
    <property type="molecule type" value="Genomic_DNA"/>
</dbReference>
<name>A0A8T3BE04_DENNO</name>
<sequence>MRGNIYETCGPRDYKHSTFTNNDEIIREHHDALNEHANLSVAIDKKHNILASDDGRVVMNTRTVV</sequence>
<evidence type="ECO:0000313" key="2">
    <source>
        <dbReference type="Proteomes" id="UP000829196"/>
    </source>
</evidence>